<dbReference type="SUPFAM" id="SSF48695">
    <property type="entry name" value="Multiheme cytochromes"/>
    <property type="match status" value="1"/>
</dbReference>
<feature type="domain" description="Cytochrome c-552/4" evidence="4">
    <location>
        <begin position="64"/>
        <end position="103"/>
    </location>
</feature>
<gene>
    <name evidence="5" type="ORF">NHP190020_09390</name>
</gene>
<dbReference type="InterPro" id="IPR023155">
    <property type="entry name" value="Cyt_c-552/4"/>
</dbReference>
<evidence type="ECO:0000313" key="5">
    <source>
        <dbReference type="EMBL" id="BCD45900.1"/>
    </source>
</evidence>
<name>A0ABM7KZJ4_9HELI</name>
<feature type="region of interest" description="Disordered" evidence="2">
    <location>
        <begin position="29"/>
        <end position="49"/>
    </location>
</feature>
<dbReference type="Gene3D" id="1.10.780.10">
    <property type="entry name" value="Hydroxylamine Oxidoreductase, Chain A, domain 1"/>
    <property type="match status" value="1"/>
</dbReference>
<dbReference type="RefSeq" id="WP_006564945.1">
    <property type="nucleotide sequence ID" value="NZ_AP023036.1"/>
</dbReference>
<organism evidence="5 6">
    <name type="scientific">Helicobacter suis</name>
    <dbReference type="NCBI Taxonomy" id="104628"/>
    <lineage>
        <taxon>Bacteria</taxon>
        <taxon>Pseudomonadati</taxon>
        <taxon>Campylobacterota</taxon>
        <taxon>Epsilonproteobacteria</taxon>
        <taxon>Campylobacterales</taxon>
        <taxon>Helicobacteraceae</taxon>
        <taxon>Helicobacter</taxon>
    </lineage>
</organism>
<dbReference type="Gene3D" id="1.20.850.10">
    <property type="entry name" value="Hydroxylamine Oxidoreductase, Chain A, domain 2"/>
    <property type="match status" value="1"/>
</dbReference>
<evidence type="ECO:0000256" key="1">
    <source>
        <dbReference type="ARBA" id="ARBA00022729"/>
    </source>
</evidence>
<evidence type="ECO:0000313" key="6">
    <source>
        <dbReference type="Proteomes" id="UP000509742"/>
    </source>
</evidence>
<dbReference type="InterPro" id="IPR051829">
    <property type="entry name" value="Multiheme_Cytochr_ET"/>
</dbReference>
<feature type="compositionally biased region" description="Low complexity" evidence="2">
    <location>
        <begin position="29"/>
        <end position="41"/>
    </location>
</feature>
<proteinExistence type="predicted"/>
<evidence type="ECO:0000256" key="2">
    <source>
        <dbReference type="SAM" id="MobiDB-lite"/>
    </source>
</evidence>
<dbReference type="Pfam" id="PF13435">
    <property type="entry name" value="Cytochrome_C554"/>
    <property type="match status" value="2"/>
</dbReference>
<dbReference type="Pfam" id="PF13447">
    <property type="entry name" value="Multi-haem_cyto"/>
    <property type="match status" value="1"/>
</dbReference>
<accession>A0ABM7KZJ4</accession>
<evidence type="ECO:0000259" key="4">
    <source>
        <dbReference type="Pfam" id="PF13435"/>
    </source>
</evidence>
<keyword evidence="6" id="KW-1185">Reference proteome</keyword>
<evidence type="ECO:0000256" key="3">
    <source>
        <dbReference type="SAM" id="SignalP"/>
    </source>
</evidence>
<feature type="domain" description="Cytochrome c-552/4" evidence="4">
    <location>
        <begin position="131"/>
        <end position="195"/>
    </location>
</feature>
<dbReference type="PANTHER" id="PTHR35038:SF6">
    <property type="entry name" value="SURFACE LOCALIZED DECAHEME CYTOCHROME C LIPOPROTEIN"/>
    <property type="match status" value="1"/>
</dbReference>
<protein>
    <recommendedName>
        <fullName evidence="4">Cytochrome c-552/4 domain-containing protein</fullName>
    </recommendedName>
</protein>
<feature type="chain" id="PRO_5046018483" description="Cytochrome c-552/4 domain-containing protein" evidence="3">
    <location>
        <begin position="24"/>
        <end position="476"/>
    </location>
</feature>
<keyword evidence="1 3" id="KW-0732">Signal</keyword>
<dbReference type="InterPro" id="IPR036280">
    <property type="entry name" value="Multihaem_cyt_sf"/>
</dbReference>
<sequence>MRASSKMHLLALMFMCLVGVASARSHTSNAHTSSAHTNSANTGGGTSIDNGMDTQLPLKTFRGMTGEAKGCIECHAKKNPGIVADWKMSRHAHAGVSCIDCHGITKDSPMLTMDGHEGSKVPISVLVSTNTCAKCHEKEVTEFRHSGHSRGAVQTWAKTSMRTLMIEVEGRGHPDLGRAPSITGCSQCHGTIIKLNKNRRPTPETWPTYGIGTAFPDGSLGNCASCHSAHKFSLVEARKPAACASCHLGPDHPDIEIYNNSMHGHIYNTEGEQWNFDAAPGTWKVPDFRAPTCATCHMSGNSKSAVTHNVSRRLKWNLFMPLSQLRTGGYETASDAFKYDNKITVGNPLAGNIKGPEAAREEMKAGCMDCHNSTHVDNFFLMADKNIMLYNEYYQEAVKMRDALAKKHLLGKDMWSDDFQNTMYHMWHHEGRRMRQGGIMMAPDYSHWHGVFEVQQDIRKLRKIYAKRIKTNQIED</sequence>
<dbReference type="PANTHER" id="PTHR35038">
    <property type="entry name" value="DISSIMILATORY SULFITE REDUCTASE SIRA"/>
    <property type="match status" value="1"/>
</dbReference>
<feature type="signal peptide" evidence="3">
    <location>
        <begin position="1"/>
        <end position="23"/>
    </location>
</feature>
<dbReference type="Proteomes" id="UP000509742">
    <property type="component" value="Chromosome"/>
</dbReference>
<reference evidence="5 6" key="1">
    <citation type="submission" date="2020-04" db="EMBL/GenBank/DDBJ databases">
        <title>Genomic analysis of gastric non-Helicobacter pylori Helicobacters isolated in Japan.</title>
        <authorList>
            <person name="Suzuki M."/>
            <person name="Rimbara E."/>
        </authorList>
    </citation>
    <scope>NUCLEOTIDE SEQUENCE [LARGE SCALE GENOMIC DNA]</scope>
    <source>
        <strain evidence="5 6">NHP19-0020</strain>
    </source>
</reference>
<dbReference type="EMBL" id="AP023036">
    <property type="protein sequence ID" value="BCD45900.1"/>
    <property type="molecule type" value="Genomic_DNA"/>
</dbReference>